<proteinExistence type="predicted"/>
<evidence type="ECO:0000313" key="2">
    <source>
        <dbReference type="EMBL" id="QSQ07974.1"/>
    </source>
</evidence>
<evidence type="ECO:0000259" key="1">
    <source>
        <dbReference type="Pfam" id="PF02887"/>
    </source>
</evidence>
<dbReference type="Proteomes" id="UP000662904">
    <property type="component" value="Chromosome"/>
</dbReference>
<organism evidence="2 3">
    <name type="scientific">Koleobacter methoxysyntrophicus</name>
    <dbReference type="NCBI Taxonomy" id="2751313"/>
    <lineage>
        <taxon>Bacteria</taxon>
        <taxon>Bacillati</taxon>
        <taxon>Bacillota</taxon>
        <taxon>Clostridia</taxon>
        <taxon>Koleobacterales</taxon>
        <taxon>Koleobacteraceae</taxon>
        <taxon>Koleobacter</taxon>
    </lineage>
</organism>
<dbReference type="RefSeq" id="WP_206708214.1">
    <property type="nucleotide sequence ID" value="NZ_CP059066.1"/>
</dbReference>
<feature type="domain" description="Pyruvate kinase C-terminal" evidence="1">
    <location>
        <begin position="23"/>
        <end position="167"/>
    </location>
</feature>
<dbReference type="Gene3D" id="3.40.1380.20">
    <property type="entry name" value="Pyruvate kinase, C-terminal domain"/>
    <property type="match status" value="1"/>
</dbReference>
<dbReference type="InterPro" id="IPR036918">
    <property type="entry name" value="Pyrv_Knase_C_sf"/>
</dbReference>
<reference evidence="2" key="1">
    <citation type="submission" date="2020-07" db="EMBL/GenBank/DDBJ databases">
        <title>Koleobacter methoxysyntrophicus gen. nov., sp. nov., a novel anaerobic bacterium isolated from deep subsurface oil field and proposal of Koleobacterales ord. nov. in the phylum Firmicutes.</title>
        <authorList>
            <person name="Sakamoto S."/>
            <person name="Tamaki H."/>
        </authorList>
    </citation>
    <scope>NUCLEOTIDE SEQUENCE</scope>
    <source>
        <strain evidence="2">NRmbB1</strain>
    </source>
</reference>
<protein>
    <recommendedName>
        <fullName evidence="1">Pyruvate kinase C-terminal domain-containing protein</fullName>
    </recommendedName>
</protein>
<dbReference type="Pfam" id="PF02887">
    <property type="entry name" value="PK_C"/>
    <property type="match status" value="1"/>
</dbReference>
<accession>A0A8A0RJU9</accession>
<dbReference type="EMBL" id="CP059066">
    <property type="protein sequence ID" value="QSQ07974.1"/>
    <property type="molecule type" value="Genomic_DNA"/>
</dbReference>
<dbReference type="AlphaFoldDB" id="A0A8A0RJU9"/>
<dbReference type="InterPro" id="IPR015795">
    <property type="entry name" value="Pyrv_Knase_C"/>
</dbReference>
<gene>
    <name evidence="2" type="ORF">H0A61_00293</name>
</gene>
<dbReference type="KEGG" id="kme:H0A61_00293"/>
<name>A0A8A0RJU9_9FIRM</name>
<dbReference type="SUPFAM" id="SSF52935">
    <property type="entry name" value="PK C-terminal domain-like"/>
    <property type="match status" value="1"/>
</dbReference>
<evidence type="ECO:0000313" key="3">
    <source>
        <dbReference type="Proteomes" id="UP000662904"/>
    </source>
</evidence>
<keyword evidence="3" id="KW-1185">Reference proteome</keyword>
<sequence length="219" mass="24664">MKGIERSIYYFNSEGKENLPKTVDLVAERARELDVKHILVFTAHGEGAFLLADKLKDTDDKQIIAVSFPHNEEFLINKEGKETKILAGTSREEVQKKLKEKSILLFRGTMPFEDIILPGADDLKLKVIKYSLSMFSGGIPLCIQSILMACDAGYIDTGEEVISMSADTAIVASSAKSKWMFHPVKGLEIREIICKPRSFTIRKLFYEQQSGNIRDKESK</sequence>